<dbReference type="Proteomes" id="UP000237846">
    <property type="component" value="Unassembled WGS sequence"/>
</dbReference>
<dbReference type="SUPFAM" id="SSF53335">
    <property type="entry name" value="S-adenosyl-L-methionine-dependent methyltransferases"/>
    <property type="match status" value="1"/>
</dbReference>
<sequence length="268" mass="28888">MPGRSRDALSPRLSVGDATAPRPQRVSARPSRFDGTPRRRPDARRAVLWHSRTVPFDHNDHYHRLLLRFVPRGCRTALDVGCGTGRFARRLAGLGVAVDAVDPAAEVIAVARALSAGTDGGPRFEQGDITRMELPAGRYDYISCLASIHHVPFGTVAALREALAPGGVLVILGCYPERTAADLAWSLPAVPVNAAARLAVAAGDALRRAPAARTRVKAPVRPPLMPLRQVRAEAAALLPGCTIRRLLFWRYLLVFRDGARPAATDARA</sequence>
<feature type="region of interest" description="Disordered" evidence="4">
    <location>
        <begin position="1"/>
        <end position="42"/>
    </location>
</feature>
<dbReference type="InterPro" id="IPR041698">
    <property type="entry name" value="Methyltransf_25"/>
</dbReference>
<evidence type="ECO:0000313" key="6">
    <source>
        <dbReference type="EMBL" id="PRX97722.1"/>
    </source>
</evidence>
<keyword evidence="2 6" id="KW-0808">Transferase</keyword>
<evidence type="ECO:0000256" key="2">
    <source>
        <dbReference type="ARBA" id="ARBA00022679"/>
    </source>
</evidence>
<dbReference type="CDD" id="cd02440">
    <property type="entry name" value="AdoMet_MTases"/>
    <property type="match status" value="1"/>
</dbReference>
<dbReference type="EMBL" id="PVZC01000005">
    <property type="protein sequence ID" value="PRX97722.1"/>
    <property type="molecule type" value="Genomic_DNA"/>
</dbReference>
<dbReference type="GO" id="GO:0032259">
    <property type="term" value="P:methylation"/>
    <property type="evidence" value="ECO:0007669"/>
    <property type="project" value="UniProtKB-KW"/>
</dbReference>
<feature type="compositionally biased region" description="Basic and acidic residues" evidence="4">
    <location>
        <begin position="31"/>
        <end position="42"/>
    </location>
</feature>
<keyword evidence="1 6" id="KW-0489">Methyltransferase</keyword>
<name>A0A2T0Q1P2_9ACTN</name>
<dbReference type="PANTHER" id="PTHR43464:SF19">
    <property type="entry name" value="UBIQUINONE BIOSYNTHESIS O-METHYLTRANSFERASE, MITOCHONDRIAL"/>
    <property type="match status" value="1"/>
</dbReference>
<gene>
    <name evidence="6" type="ORF">CLV72_10572</name>
</gene>
<proteinExistence type="predicted"/>
<dbReference type="Gene3D" id="3.40.50.150">
    <property type="entry name" value="Vaccinia Virus protein VP39"/>
    <property type="match status" value="1"/>
</dbReference>
<dbReference type="GO" id="GO:0008168">
    <property type="term" value="F:methyltransferase activity"/>
    <property type="evidence" value="ECO:0007669"/>
    <property type="project" value="UniProtKB-KW"/>
</dbReference>
<accession>A0A2T0Q1P2</accession>
<reference evidence="6 7" key="1">
    <citation type="submission" date="2018-03" db="EMBL/GenBank/DDBJ databases">
        <title>Genomic Encyclopedia of Archaeal and Bacterial Type Strains, Phase II (KMG-II): from individual species to whole genera.</title>
        <authorList>
            <person name="Goeker M."/>
        </authorList>
    </citation>
    <scope>NUCLEOTIDE SEQUENCE [LARGE SCALE GENOMIC DNA]</scope>
    <source>
        <strain evidence="6 7">DSM 45601</strain>
    </source>
</reference>
<evidence type="ECO:0000313" key="7">
    <source>
        <dbReference type="Proteomes" id="UP000237846"/>
    </source>
</evidence>
<evidence type="ECO:0000256" key="1">
    <source>
        <dbReference type="ARBA" id="ARBA00022603"/>
    </source>
</evidence>
<dbReference type="PANTHER" id="PTHR43464">
    <property type="entry name" value="METHYLTRANSFERASE"/>
    <property type="match status" value="1"/>
</dbReference>
<dbReference type="AlphaFoldDB" id="A0A2T0Q1P2"/>
<keyword evidence="3" id="KW-0949">S-adenosyl-L-methionine</keyword>
<feature type="domain" description="Methyltransferase" evidence="5">
    <location>
        <begin position="78"/>
        <end position="167"/>
    </location>
</feature>
<dbReference type="InterPro" id="IPR029063">
    <property type="entry name" value="SAM-dependent_MTases_sf"/>
</dbReference>
<comment type="caution">
    <text evidence="6">The sequence shown here is derived from an EMBL/GenBank/DDBJ whole genome shotgun (WGS) entry which is preliminary data.</text>
</comment>
<organism evidence="6 7">
    <name type="scientific">Allonocardiopsis opalescens</name>
    <dbReference type="NCBI Taxonomy" id="1144618"/>
    <lineage>
        <taxon>Bacteria</taxon>
        <taxon>Bacillati</taxon>
        <taxon>Actinomycetota</taxon>
        <taxon>Actinomycetes</taxon>
        <taxon>Streptosporangiales</taxon>
        <taxon>Allonocardiopsis</taxon>
    </lineage>
</organism>
<evidence type="ECO:0000256" key="3">
    <source>
        <dbReference type="ARBA" id="ARBA00022691"/>
    </source>
</evidence>
<evidence type="ECO:0000256" key="4">
    <source>
        <dbReference type="SAM" id="MobiDB-lite"/>
    </source>
</evidence>
<keyword evidence="7" id="KW-1185">Reference proteome</keyword>
<evidence type="ECO:0000259" key="5">
    <source>
        <dbReference type="Pfam" id="PF13649"/>
    </source>
</evidence>
<protein>
    <submittedName>
        <fullName evidence="6">Methyltransferase family protein</fullName>
    </submittedName>
</protein>
<dbReference type="Pfam" id="PF13649">
    <property type="entry name" value="Methyltransf_25"/>
    <property type="match status" value="1"/>
</dbReference>